<dbReference type="Proteomes" id="UP001497382">
    <property type="component" value="Unassembled WGS sequence"/>
</dbReference>
<accession>A0AAV2B785</accession>
<dbReference type="AlphaFoldDB" id="A0AAV2B785"/>
<feature type="non-terminal residue" evidence="1">
    <location>
        <position position="1"/>
    </location>
</feature>
<gene>
    <name evidence="1" type="ORF">LARSCL_LOCUS17090</name>
</gene>
<sequence length="75" mass="8796">IETSPNRRGCRISQLFQNFKQKAIEKIFLEILDIHFEAVKNWKRQDNEPAWEQLVATRRSFVCAFSKVSPCGKGR</sequence>
<name>A0AAV2B785_9ARAC</name>
<keyword evidence="2" id="KW-1185">Reference proteome</keyword>
<comment type="caution">
    <text evidence="1">The sequence shown here is derived from an EMBL/GenBank/DDBJ whole genome shotgun (WGS) entry which is preliminary data.</text>
</comment>
<organism evidence="1 2">
    <name type="scientific">Larinioides sclopetarius</name>
    <dbReference type="NCBI Taxonomy" id="280406"/>
    <lineage>
        <taxon>Eukaryota</taxon>
        <taxon>Metazoa</taxon>
        <taxon>Ecdysozoa</taxon>
        <taxon>Arthropoda</taxon>
        <taxon>Chelicerata</taxon>
        <taxon>Arachnida</taxon>
        <taxon>Araneae</taxon>
        <taxon>Araneomorphae</taxon>
        <taxon>Entelegynae</taxon>
        <taxon>Araneoidea</taxon>
        <taxon>Araneidae</taxon>
        <taxon>Larinioides</taxon>
    </lineage>
</organism>
<protein>
    <submittedName>
        <fullName evidence="1">Uncharacterized protein</fullName>
    </submittedName>
</protein>
<evidence type="ECO:0000313" key="2">
    <source>
        <dbReference type="Proteomes" id="UP001497382"/>
    </source>
</evidence>
<dbReference type="EMBL" id="CAXIEN010000282">
    <property type="protein sequence ID" value="CAL1291449.1"/>
    <property type="molecule type" value="Genomic_DNA"/>
</dbReference>
<reference evidence="1 2" key="1">
    <citation type="submission" date="2024-04" db="EMBL/GenBank/DDBJ databases">
        <authorList>
            <person name="Rising A."/>
            <person name="Reimegard J."/>
            <person name="Sonavane S."/>
            <person name="Akerstrom W."/>
            <person name="Nylinder S."/>
            <person name="Hedman E."/>
            <person name="Kallberg Y."/>
        </authorList>
    </citation>
    <scope>NUCLEOTIDE SEQUENCE [LARGE SCALE GENOMIC DNA]</scope>
</reference>
<proteinExistence type="predicted"/>
<evidence type="ECO:0000313" key="1">
    <source>
        <dbReference type="EMBL" id="CAL1291449.1"/>
    </source>
</evidence>